<gene>
    <name evidence="2" type="ORF">BEMITA_LOCUS14295</name>
</gene>
<accession>A0A9P0APD5</accession>
<keyword evidence="1" id="KW-0732">Signal</keyword>
<name>A0A9P0APD5_BEMTA</name>
<protein>
    <submittedName>
        <fullName evidence="2">Uncharacterized protein</fullName>
    </submittedName>
</protein>
<dbReference type="AlphaFoldDB" id="A0A9P0APD5"/>
<reference evidence="2" key="1">
    <citation type="submission" date="2021-12" db="EMBL/GenBank/DDBJ databases">
        <authorList>
            <person name="King R."/>
        </authorList>
    </citation>
    <scope>NUCLEOTIDE SEQUENCE</scope>
</reference>
<dbReference type="EMBL" id="OU963870">
    <property type="protein sequence ID" value="CAH0396204.1"/>
    <property type="molecule type" value="Genomic_DNA"/>
</dbReference>
<sequence>MIVNLNMILALLWSFPLVLTFIKATPTPGGKSFDELLDAFKVTETNRAAGIQRAIKLAEDRNQNMTVKFLGIVGEANEILVKIREFFDAGRVLLNYKRGTATIPESEITAPASAPAPTPTSNQQNKRFDKLLNIFKSVETNRKTTMKEAKEAVSNHKNYDTEKFLGIVGETDEILVNLRRFFDAGKVMFDAYKRRLTSGEQDEEAFQKTKLLREENYFNNQMQRLAAMYSLLEEQMRLLSNEELKKLRPVIDIISRSEQELAPLATQFKIDMDKMEKAPKKS</sequence>
<evidence type="ECO:0000313" key="3">
    <source>
        <dbReference type="Proteomes" id="UP001152759"/>
    </source>
</evidence>
<proteinExistence type="predicted"/>
<organism evidence="2 3">
    <name type="scientific">Bemisia tabaci</name>
    <name type="common">Sweetpotato whitefly</name>
    <name type="synonym">Aleurodes tabaci</name>
    <dbReference type="NCBI Taxonomy" id="7038"/>
    <lineage>
        <taxon>Eukaryota</taxon>
        <taxon>Metazoa</taxon>
        <taxon>Ecdysozoa</taxon>
        <taxon>Arthropoda</taxon>
        <taxon>Hexapoda</taxon>
        <taxon>Insecta</taxon>
        <taxon>Pterygota</taxon>
        <taxon>Neoptera</taxon>
        <taxon>Paraneoptera</taxon>
        <taxon>Hemiptera</taxon>
        <taxon>Sternorrhyncha</taxon>
        <taxon>Aleyrodoidea</taxon>
        <taxon>Aleyrodidae</taxon>
        <taxon>Aleyrodinae</taxon>
        <taxon>Bemisia</taxon>
    </lineage>
</organism>
<feature type="chain" id="PRO_5040296720" evidence="1">
    <location>
        <begin position="25"/>
        <end position="282"/>
    </location>
</feature>
<keyword evidence="3" id="KW-1185">Reference proteome</keyword>
<dbReference type="Proteomes" id="UP001152759">
    <property type="component" value="Chromosome 9"/>
</dbReference>
<evidence type="ECO:0000313" key="2">
    <source>
        <dbReference type="EMBL" id="CAH0396204.1"/>
    </source>
</evidence>
<feature type="signal peptide" evidence="1">
    <location>
        <begin position="1"/>
        <end position="24"/>
    </location>
</feature>
<evidence type="ECO:0000256" key="1">
    <source>
        <dbReference type="SAM" id="SignalP"/>
    </source>
</evidence>